<evidence type="ECO:0000256" key="2">
    <source>
        <dbReference type="ARBA" id="ARBA00022692"/>
    </source>
</evidence>
<dbReference type="GO" id="GO:1990456">
    <property type="term" value="P:mitochondrion-endoplasmic reticulum membrane tethering"/>
    <property type="evidence" value="ECO:0007669"/>
    <property type="project" value="UniProtKB-UniRule"/>
</dbReference>
<comment type="domain">
    <text evidence="6">Lacks alpha-helical transmembrane segments, suggesting that it resides in the membrane via beta-sheet conformations similar to those predicted for other outer membrane proteins and porin.</text>
</comment>
<organism evidence="7 8">
    <name type="scientific">Zygosaccharomyces rouxii</name>
    <dbReference type="NCBI Taxonomy" id="4956"/>
    <lineage>
        <taxon>Eukaryota</taxon>
        <taxon>Fungi</taxon>
        <taxon>Dikarya</taxon>
        <taxon>Ascomycota</taxon>
        <taxon>Saccharomycotina</taxon>
        <taxon>Saccharomycetes</taxon>
        <taxon>Saccharomycetales</taxon>
        <taxon>Saccharomycetaceae</taxon>
        <taxon>Zygosaccharomyces</taxon>
    </lineage>
</organism>
<dbReference type="GO" id="GO:0070096">
    <property type="term" value="P:mitochondrial outer membrane translocase complex assembly"/>
    <property type="evidence" value="ECO:0007669"/>
    <property type="project" value="UniProtKB-UniRule"/>
</dbReference>
<dbReference type="OrthoDB" id="2103793at2759"/>
<evidence type="ECO:0000256" key="6">
    <source>
        <dbReference type="HAMAP-Rule" id="MF_03102"/>
    </source>
</evidence>
<accession>A0A1Q3A4J1</accession>
<dbReference type="Proteomes" id="UP000187013">
    <property type="component" value="Unassembled WGS sequence"/>
</dbReference>
<keyword evidence="4 6" id="KW-0496">Mitochondrion</keyword>
<dbReference type="GO" id="GO:0045040">
    <property type="term" value="P:protein insertion into mitochondrial outer membrane"/>
    <property type="evidence" value="ECO:0007669"/>
    <property type="project" value="UniProtKB-UniRule"/>
</dbReference>
<dbReference type="GO" id="GO:0007031">
    <property type="term" value="P:peroxisome organization"/>
    <property type="evidence" value="ECO:0007669"/>
    <property type="project" value="EnsemblFungi"/>
</dbReference>
<dbReference type="InterPro" id="IPR027539">
    <property type="entry name" value="Mdm10"/>
</dbReference>
<keyword evidence="3 6" id="KW-1000">Mitochondrion outer membrane</keyword>
<dbReference type="SMR" id="A0A1Q3A4J1"/>
<dbReference type="GO" id="GO:0015914">
    <property type="term" value="P:phospholipid transport"/>
    <property type="evidence" value="ECO:0007669"/>
    <property type="project" value="EnsemblFungi"/>
</dbReference>
<dbReference type="EMBL" id="BDGX01000026">
    <property type="protein sequence ID" value="GAV50635.1"/>
    <property type="molecule type" value="Genomic_DNA"/>
</dbReference>
<evidence type="ECO:0000256" key="3">
    <source>
        <dbReference type="ARBA" id="ARBA00022787"/>
    </source>
</evidence>
<evidence type="ECO:0000313" key="7">
    <source>
        <dbReference type="EMBL" id="GAV50635.1"/>
    </source>
</evidence>
<sequence length="448" mass="51684">MLDYMDYVQRQFEKSTDWNYDNSYANILASSRNILDFPVPNQFKFQLSNNSTPHTFNTMEVFSRKIFNGSMTYLYTDAENMDKLVHDSNSISLQDVTDTYRYVQPYYTHKPSSNGDNHVRSLYYGKMSYPSPNLEAMLIKRLNESTQLTLQCVSSFNGFNILTGYWQHDTGRNRHEVIMSTNDLLCGYRYLHNFLGTPSKLKTSLYNNFSLSLGGEVWLGIVTLSPGCSTTLRYCTHSPTTGRPQTLTLTWNPLFGHISSTYTAKTSSSSTFSTKYDFNLYSIESNLSFGCEFWRRGYQESSPQLQEQINGHASEPKDRIMYYHMMAPDSRNSISPRANSPQERQLLEDLTIAFSSSLKKIDKEKSMIEQFENRINQSNFTSVWKLSTSSKDKNLRLLWEGKFKGFLLSAGTEFCKTNPRNEINEVPSTENKLTFYPNKFGIQLQYST</sequence>
<comment type="caution">
    <text evidence="7">The sequence shown here is derived from an EMBL/GenBank/DDBJ whole genome shotgun (WGS) entry which is preliminary data.</text>
</comment>
<dbReference type="PANTHER" id="PTHR28035">
    <property type="entry name" value="MITOCHONDRIAL DISTRIBUTION AND MORPHOLOGY PROTEIN 10"/>
    <property type="match status" value="1"/>
</dbReference>
<evidence type="ECO:0000256" key="1">
    <source>
        <dbReference type="ARBA" id="ARBA00022452"/>
    </source>
</evidence>
<keyword evidence="5 6" id="KW-0472">Membrane</keyword>
<evidence type="ECO:0000256" key="4">
    <source>
        <dbReference type="ARBA" id="ARBA00023128"/>
    </source>
</evidence>
<comment type="subcellular location">
    <subcellularLocation>
        <location evidence="6">Mitochondrion outer membrane</location>
        <topology evidence="6">Multi-pass membrane protein</topology>
    </subcellularLocation>
    <text evidence="6">The ERMES/MDM complex localizes to a few discrete foci (around 10 per single cell), that represent mitochondria-endoplasmic reticulum junctions. These foci are often found next to mtDNA nucleoids.</text>
</comment>
<comment type="similarity">
    <text evidence="6">Belongs to the MDM10 family.</text>
</comment>
<dbReference type="HAMAP" id="MF_03102">
    <property type="entry name" value="Mdm10"/>
    <property type="match status" value="1"/>
</dbReference>
<keyword evidence="1 6" id="KW-1134">Transmembrane beta strand</keyword>
<proteinExistence type="inferred from homology"/>
<dbReference type="AlphaFoldDB" id="A0A1Q3A4J1"/>
<evidence type="ECO:0000256" key="5">
    <source>
        <dbReference type="ARBA" id="ARBA00023136"/>
    </source>
</evidence>
<dbReference type="Pfam" id="PF12519">
    <property type="entry name" value="MDM10"/>
    <property type="match status" value="1"/>
</dbReference>
<evidence type="ECO:0000313" key="8">
    <source>
        <dbReference type="Proteomes" id="UP000187013"/>
    </source>
</evidence>
<comment type="subunit">
    <text evidence="6">Component of the ER-mitochondria encounter structure (ERMES) or MDM complex, composed of MMM1, MDM10, MDM12 and MDM34. Associates with the mitochondrial outer membrane sorting assembly machinery SAM(core) complex.</text>
</comment>
<dbReference type="PANTHER" id="PTHR28035:SF1">
    <property type="entry name" value="MITOCHONDRIAL DISTRIBUTION AND MORPHOLOGY PROTEIN 10"/>
    <property type="match status" value="1"/>
</dbReference>
<dbReference type="OMA" id="VPGYRQI"/>
<reference evidence="7 8" key="1">
    <citation type="submission" date="2016-08" db="EMBL/GenBank/DDBJ databases">
        <title>Draft genome sequence of allopolyploid Zygosaccharomyces rouxii.</title>
        <authorList>
            <person name="Watanabe J."/>
            <person name="Uehara K."/>
            <person name="Mogi Y."/>
            <person name="Tsukioka Y."/>
        </authorList>
    </citation>
    <scope>NUCLEOTIDE SEQUENCE [LARGE SCALE GENOMIC DNA]</scope>
    <source>
        <strain evidence="7 8">NBRC 110957</strain>
    </source>
</reference>
<dbReference type="GO" id="GO:0001401">
    <property type="term" value="C:SAM complex"/>
    <property type="evidence" value="ECO:0007669"/>
    <property type="project" value="EnsemblFungi"/>
</dbReference>
<protein>
    <recommendedName>
        <fullName evidence="6">Mitochondrial distribution and morphology protein 10</fullName>
    </recommendedName>
    <alternativeName>
        <fullName evidence="6">Mitochondrial inheritance component MDM10</fullName>
    </alternativeName>
</protein>
<keyword evidence="2 6" id="KW-0812">Transmembrane</keyword>
<comment type="function">
    <text evidence="6">Component of the ERMES/MDM complex, which serves as a molecular tether to connect the endoplasmic reticulum and mitochondria. Components of this complex are involved in the control of mitochondrial shape and protein biogenesis and may function in phospholipid exchange. MDM10 is involved in the late assembly steps of the general translocase of the mitochondrial outer membrane (TOM complex). Functions in the TOM40-specific route of the assembly of outer membrane beta-barrel proteins, including the association of TOM40 with the receptor TOM22 and small TOM proteins. Can associate with the SAM(core) complex as well as the MDM12-MMM1 complex, both involved in late steps of the major beta-barrel assembly pathway, that is responsible for biogenesis of all outer membrane beta-barrel proteins. May act as a switch that shuttles between both complexes and channels precursor proteins into the TOM40-specific pathway. Plays a role in mitochondrial morphology and in the inheritance of mitochondria.</text>
</comment>
<dbReference type="GO" id="GO:0032865">
    <property type="term" value="C:ERMES complex"/>
    <property type="evidence" value="ECO:0007669"/>
    <property type="project" value="UniProtKB-UniRule"/>
</dbReference>
<name>A0A1Q3A4J1_ZYGRO</name>
<dbReference type="GO" id="GO:0051654">
    <property type="term" value="P:establishment of mitochondrion localization"/>
    <property type="evidence" value="ECO:0007669"/>
    <property type="project" value="EnsemblFungi"/>
</dbReference>
<dbReference type="eggNOG" id="ENOG502QUN5">
    <property type="taxonomic scope" value="Eukaryota"/>
</dbReference>
<gene>
    <name evidence="6" type="primary">MDM10</name>
    <name evidence="7" type="ORF">ZYGR_0Z00580</name>
</gene>